<protein>
    <recommendedName>
        <fullName evidence="4">DUF202 domain-containing protein</fullName>
    </recommendedName>
</protein>
<dbReference type="EMBL" id="BSPX01000005">
    <property type="protein sequence ID" value="GLT21204.1"/>
    <property type="molecule type" value="Genomic_DNA"/>
</dbReference>
<evidence type="ECO:0008006" key="4">
    <source>
        <dbReference type="Google" id="ProtNLM"/>
    </source>
</evidence>
<feature type="transmembrane region" description="Helical" evidence="1">
    <location>
        <begin position="12"/>
        <end position="37"/>
    </location>
</feature>
<evidence type="ECO:0000313" key="2">
    <source>
        <dbReference type="EMBL" id="GLT21204.1"/>
    </source>
</evidence>
<comment type="caution">
    <text evidence="2">The sequence shown here is derived from an EMBL/GenBank/DDBJ whole genome shotgun (WGS) entry which is preliminary data.</text>
</comment>
<proteinExistence type="predicted"/>
<feature type="transmembrane region" description="Helical" evidence="1">
    <location>
        <begin position="43"/>
        <end position="61"/>
    </location>
</feature>
<keyword evidence="1" id="KW-0812">Transmembrane</keyword>
<dbReference type="RefSeq" id="WP_153163478.1">
    <property type="nucleotide sequence ID" value="NZ_BSPX01000005.1"/>
</dbReference>
<keyword evidence="1" id="KW-1133">Transmembrane helix</keyword>
<evidence type="ECO:0000313" key="3">
    <source>
        <dbReference type="Proteomes" id="UP001157167"/>
    </source>
</evidence>
<accession>A0ABQ6F7K5</accession>
<keyword evidence="1" id="KW-0472">Membrane</keyword>
<gene>
    <name evidence="2" type="ORF">GCM10007933_06560</name>
</gene>
<dbReference type="Proteomes" id="UP001157167">
    <property type="component" value="Unassembled WGS sequence"/>
</dbReference>
<sequence length="79" mass="8171">MATPTLKQQKTFALVRIIGGFAAAMVLGYSFIANVIAGQPMEGAVLLTGIMALVGLGYSAFYTRSLSRIAEAEKTAGGS</sequence>
<organism evidence="2 3">
    <name type="scientific">Zoogloea oryzae</name>
    <dbReference type="NCBI Taxonomy" id="310767"/>
    <lineage>
        <taxon>Bacteria</taxon>
        <taxon>Pseudomonadati</taxon>
        <taxon>Pseudomonadota</taxon>
        <taxon>Betaproteobacteria</taxon>
        <taxon>Rhodocyclales</taxon>
        <taxon>Zoogloeaceae</taxon>
        <taxon>Zoogloea</taxon>
    </lineage>
</organism>
<evidence type="ECO:0000256" key="1">
    <source>
        <dbReference type="SAM" id="Phobius"/>
    </source>
</evidence>
<reference evidence="3" key="1">
    <citation type="journal article" date="2019" name="Int. J. Syst. Evol. Microbiol.">
        <title>The Global Catalogue of Microorganisms (GCM) 10K type strain sequencing project: providing services to taxonomists for standard genome sequencing and annotation.</title>
        <authorList>
            <consortium name="The Broad Institute Genomics Platform"/>
            <consortium name="The Broad Institute Genome Sequencing Center for Infectious Disease"/>
            <person name="Wu L."/>
            <person name="Ma J."/>
        </authorList>
    </citation>
    <scope>NUCLEOTIDE SEQUENCE [LARGE SCALE GENOMIC DNA]</scope>
    <source>
        <strain evidence="3">NBRC 102407</strain>
    </source>
</reference>
<name>A0ABQ6F7K5_9RHOO</name>
<keyword evidence="3" id="KW-1185">Reference proteome</keyword>